<keyword evidence="4" id="KW-0378">Hydrolase</keyword>
<dbReference type="OMA" id="GYAQEYL"/>
<comment type="catalytic activity">
    <reaction evidence="9">
        <text>2'-deoxyribonucleotide-(2'-deoxyribose 5'-phosphate)-2'-deoxyribonucleotide-DNA = a 3'-end 2'-deoxyribonucleotide-(2,3-dehydro-2,3-deoxyribose 5'-phosphate)-DNA + a 5'-end 5'-phospho-2'-deoxyribonucleoside-DNA + H(+)</text>
        <dbReference type="Rhea" id="RHEA:66592"/>
        <dbReference type="Rhea" id="RHEA-COMP:13180"/>
        <dbReference type="Rhea" id="RHEA-COMP:16897"/>
        <dbReference type="Rhea" id="RHEA-COMP:17067"/>
        <dbReference type="ChEBI" id="CHEBI:15378"/>
        <dbReference type="ChEBI" id="CHEBI:136412"/>
        <dbReference type="ChEBI" id="CHEBI:157695"/>
        <dbReference type="ChEBI" id="CHEBI:167181"/>
        <dbReference type="EC" id="4.2.99.18"/>
    </reaction>
</comment>
<dbReference type="InterPro" id="IPR052054">
    <property type="entry name" value="Oxidative_DNA_repair_enzyme"/>
</dbReference>
<keyword evidence="6" id="KW-0456">Lyase</keyword>
<accession>A0A7I5EDL1</accession>
<dbReference type="OrthoDB" id="238681at2759"/>
<evidence type="ECO:0000256" key="1">
    <source>
        <dbReference type="ARBA" id="ARBA00010679"/>
    </source>
</evidence>
<evidence type="ECO:0000256" key="2">
    <source>
        <dbReference type="ARBA" id="ARBA00012720"/>
    </source>
</evidence>
<dbReference type="SUPFAM" id="SSF48150">
    <property type="entry name" value="DNA-glycosylase"/>
    <property type="match status" value="1"/>
</dbReference>
<organism evidence="12 13">
    <name type="scientific">Haemonchus contortus</name>
    <name type="common">Barber pole worm</name>
    <dbReference type="NCBI Taxonomy" id="6289"/>
    <lineage>
        <taxon>Eukaryota</taxon>
        <taxon>Metazoa</taxon>
        <taxon>Ecdysozoa</taxon>
        <taxon>Nematoda</taxon>
        <taxon>Chromadorea</taxon>
        <taxon>Rhabditida</taxon>
        <taxon>Rhabditina</taxon>
        <taxon>Rhabditomorpha</taxon>
        <taxon>Strongyloidea</taxon>
        <taxon>Trichostrongylidae</taxon>
        <taxon>Haemonchus</taxon>
    </lineage>
</organism>
<keyword evidence="7" id="KW-0511">Multifunctional enzyme</keyword>
<keyword evidence="12" id="KW-1185">Reference proteome</keyword>
<dbReference type="GO" id="GO:0005634">
    <property type="term" value="C:nucleus"/>
    <property type="evidence" value="ECO:0007669"/>
    <property type="project" value="TreeGrafter"/>
</dbReference>
<dbReference type="Gene3D" id="1.10.340.30">
    <property type="entry name" value="Hypothetical protein, domain 2"/>
    <property type="match status" value="1"/>
</dbReference>
<dbReference type="GO" id="GO:0006285">
    <property type="term" value="P:base-excision repair, AP site formation"/>
    <property type="evidence" value="ECO:0007669"/>
    <property type="project" value="TreeGrafter"/>
</dbReference>
<dbReference type="GO" id="GO:0034039">
    <property type="term" value="F:8-oxo-7,8-dihydroguanine DNA N-glycosylase activity"/>
    <property type="evidence" value="ECO:0007669"/>
    <property type="project" value="TreeGrafter"/>
</dbReference>
<evidence type="ECO:0000256" key="8">
    <source>
        <dbReference type="ARBA" id="ARBA00023295"/>
    </source>
</evidence>
<reference evidence="13" key="1">
    <citation type="submission" date="2020-12" db="UniProtKB">
        <authorList>
            <consortium name="WormBaseParasite"/>
        </authorList>
    </citation>
    <scope>IDENTIFICATION</scope>
    <source>
        <strain evidence="13">MHco3</strain>
    </source>
</reference>
<dbReference type="AlphaFoldDB" id="A0A7I5EDL1"/>
<evidence type="ECO:0000256" key="4">
    <source>
        <dbReference type="ARBA" id="ARBA00022801"/>
    </source>
</evidence>
<evidence type="ECO:0000259" key="11">
    <source>
        <dbReference type="SMART" id="SM00478"/>
    </source>
</evidence>
<comment type="similarity">
    <text evidence="1">Belongs to the type-1 OGG1 family.</text>
</comment>
<evidence type="ECO:0000256" key="7">
    <source>
        <dbReference type="ARBA" id="ARBA00023268"/>
    </source>
</evidence>
<dbReference type="PANTHER" id="PTHR10242:SF2">
    <property type="entry name" value="N-GLYCOSYLASE_DNA LYASE"/>
    <property type="match status" value="1"/>
</dbReference>
<dbReference type="GO" id="GO:0006289">
    <property type="term" value="P:nucleotide-excision repair"/>
    <property type="evidence" value="ECO:0007669"/>
    <property type="project" value="InterPro"/>
</dbReference>
<keyword evidence="8" id="KW-0326">Glycosidase</keyword>
<dbReference type="GO" id="GO:0140078">
    <property type="term" value="F:class I DNA-(apurinic or apyrimidinic site) endonuclease activity"/>
    <property type="evidence" value="ECO:0007669"/>
    <property type="project" value="UniProtKB-EC"/>
</dbReference>
<dbReference type="PANTHER" id="PTHR10242">
    <property type="entry name" value="8-OXOGUANINE DNA GLYCOSYLASE"/>
    <property type="match status" value="1"/>
</dbReference>
<evidence type="ECO:0000256" key="5">
    <source>
        <dbReference type="ARBA" id="ARBA00023204"/>
    </source>
</evidence>
<evidence type="ECO:0000256" key="6">
    <source>
        <dbReference type="ARBA" id="ARBA00023239"/>
    </source>
</evidence>
<feature type="domain" description="HhH-GPD" evidence="11">
    <location>
        <begin position="134"/>
        <end position="318"/>
    </location>
</feature>
<dbReference type="Proteomes" id="UP000025227">
    <property type="component" value="Unplaced"/>
</dbReference>
<dbReference type="WBParaSite" id="HCON_00165580-00001">
    <property type="protein sequence ID" value="HCON_00165580-00001"/>
    <property type="gene ID" value="HCON_00165580"/>
</dbReference>
<feature type="region of interest" description="Disordered" evidence="10">
    <location>
        <begin position="325"/>
        <end position="362"/>
    </location>
</feature>
<dbReference type="InterPro" id="IPR023170">
    <property type="entry name" value="HhH_base_excis_C"/>
</dbReference>
<dbReference type="Pfam" id="PF07934">
    <property type="entry name" value="OGG_N"/>
    <property type="match status" value="1"/>
</dbReference>
<proteinExistence type="inferred from homology"/>
<dbReference type="Gene3D" id="1.10.1670.10">
    <property type="entry name" value="Helix-hairpin-Helix base-excision DNA repair enzymes (C-terminal)"/>
    <property type="match status" value="1"/>
</dbReference>
<evidence type="ECO:0000256" key="10">
    <source>
        <dbReference type="SAM" id="MobiDB-lite"/>
    </source>
</evidence>
<dbReference type="Gene3D" id="3.30.310.40">
    <property type="match status" value="1"/>
</dbReference>
<sequence>RWADFRGNRGAMPILKVPTSELNLKAVLLNGQSFRWRSIDDSFYGVIDGLLLHLKRVDDDNIEWSCLGRVPNAEEINIAQKLHDYFQLDVILDNLWDTWSSEDTIMAELRNVKELHGIRILKQDPFETLLAFICSTNNNIPRISSMVNRLAKLYGDPITLDPSYGGAKVIDSFPELGHAFPTLSQLSDVQDVLEDVLREGLFGYRAKSISETVRKLSTMPSTCLEDVQNLNIDEIREFLLGFAGVGPKVAECVALMSLRQNQCVPIDRHVFEITKKYYLPELKDSNLTNTLSRRLTAFYEEKFGKYAGWAQAVLFNQQLEKFVQTPSKEKKVKRDAVNNGKINKNVPKKPKQQKRKAATVSA</sequence>
<feature type="compositionally biased region" description="Basic residues" evidence="10">
    <location>
        <begin position="346"/>
        <end position="362"/>
    </location>
</feature>
<dbReference type="InterPro" id="IPR011257">
    <property type="entry name" value="DNA_glycosylase"/>
</dbReference>
<dbReference type="SMART" id="SM00478">
    <property type="entry name" value="ENDO3c"/>
    <property type="match status" value="1"/>
</dbReference>
<evidence type="ECO:0000256" key="9">
    <source>
        <dbReference type="ARBA" id="ARBA00044632"/>
    </source>
</evidence>
<dbReference type="SUPFAM" id="SSF55945">
    <property type="entry name" value="TATA-box binding protein-like"/>
    <property type="match status" value="1"/>
</dbReference>
<feature type="compositionally biased region" description="Basic and acidic residues" evidence="10">
    <location>
        <begin position="327"/>
        <end position="336"/>
    </location>
</feature>
<dbReference type="GO" id="GO:0003684">
    <property type="term" value="F:damaged DNA binding"/>
    <property type="evidence" value="ECO:0007669"/>
    <property type="project" value="InterPro"/>
</dbReference>
<keyword evidence="5" id="KW-0234">DNA repair</keyword>
<name>A0A7I5EDL1_HAECO</name>
<dbReference type="InterPro" id="IPR003265">
    <property type="entry name" value="HhH-GPD_domain"/>
</dbReference>
<evidence type="ECO:0000256" key="3">
    <source>
        <dbReference type="ARBA" id="ARBA00022763"/>
    </source>
</evidence>
<evidence type="ECO:0000313" key="12">
    <source>
        <dbReference type="Proteomes" id="UP000025227"/>
    </source>
</evidence>
<dbReference type="EC" id="4.2.99.18" evidence="2"/>
<dbReference type="CDD" id="cd00056">
    <property type="entry name" value="ENDO3c"/>
    <property type="match status" value="1"/>
</dbReference>
<dbReference type="InterPro" id="IPR012904">
    <property type="entry name" value="OGG_N"/>
</dbReference>
<protein>
    <recommendedName>
        <fullName evidence="2">DNA-(apurinic or apyrimidinic site) lyase</fullName>
        <ecNumber evidence="2">4.2.99.18</ecNumber>
    </recommendedName>
</protein>
<keyword evidence="3" id="KW-0227">DNA damage</keyword>
<evidence type="ECO:0000313" key="13">
    <source>
        <dbReference type="WBParaSite" id="HCON_00165580-00001"/>
    </source>
</evidence>